<feature type="compositionally biased region" description="Low complexity" evidence="1">
    <location>
        <begin position="581"/>
        <end position="591"/>
    </location>
</feature>
<sequence>MSQADDRYMHYNIRDFPFSSIPEFQNHLNSIYGTSRVTVYGKIYPVVTEEEDHLHNNAVIHLSFEDAKYLGSGGQKWGDVLRRGKSKGSRLFGTQVKLEDSRNGLIHEARCLDTLLDDDNVPDILLDDLLGMYIGQEKQSHPQESANVPVVPVLKIQKSAEEAEKNTSVAPGPQVKNRDKQPRRKRPRGYEETPAITHFKWDSIASFQSFLDREEILMKVHSGKVWKHFGDSGFNTKDWLWNNATFHLTEEDYETWFIGYDTTGNSWSVGGTLPGDEPQCATAEEYNTLDNPGCKCDWVNRPRTMLFDNERKAELSKSSSLLKKSEEEWELQKNIDREKDPKDKGKAPESSVRRSRATRRQPAKLKASADKAPTSSSESRPRNPCEIEASNSSTGNENNKPTEATKNPSGTKSTTTPNADAKSSPIAKASNKDKGKGKEPADSSLTPNSSPAPVSRKSSAGVSSATPSTSTSISISTTTTAIKPATPAKAPETSTPAANPTTANLTAATRRKPRKLEVAVAKESTSATTPAKTATTTTTAKPSTSTPTSTSTTATKAKNPAAAKPAGATTISSGSTGRGAGKTVSTTAAKAVKSKGKGKGKDKGMAGKDDEEEKGQSV</sequence>
<protein>
    <submittedName>
        <fullName evidence="2">Uncharacterized protein</fullName>
    </submittedName>
</protein>
<organism evidence="2 3">
    <name type="scientific">Byssothecium circinans</name>
    <dbReference type="NCBI Taxonomy" id="147558"/>
    <lineage>
        <taxon>Eukaryota</taxon>
        <taxon>Fungi</taxon>
        <taxon>Dikarya</taxon>
        <taxon>Ascomycota</taxon>
        <taxon>Pezizomycotina</taxon>
        <taxon>Dothideomycetes</taxon>
        <taxon>Pleosporomycetidae</taxon>
        <taxon>Pleosporales</taxon>
        <taxon>Massarineae</taxon>
        <taxon>Massarinaceae</taxon>
        <taxon>Byssothecium</taxon>
    </lineage>
</organism>
<gene>
    <name evidence="2" type="ORF">CC80DRAFT_554843</name>
</gene>
<dbReference type="Proteomes" id="UP000800035">
    <property type="component" value="Unassembled WGS sequence"/>
</dbReference>
<feature type="compositionally biased region" description="Low complexity" evidence="1">
    <location>
        <begin position="525"/>
        <end position="570"/>
    </location>
</feature>
<feature type="compositionally biased region" description="Acidic residues" evidence="1">
    <location>
        <begin position="609"/>
        <end position="618"/>
    </location>
</feature>
<name>A0A6A5TB43_9PLEO</name>
<accession>A0A6A5TB43</accession>
<feature type="compositionally biased region" description="Basic and acidic residues" evidence="1">
    <location>
        <begin position="430"/>
        <end position="441"/>
    </location>
</feature>
<feature type="compositionally biased region" description="Polar residues" evidence="1">
    <location>
        <begin position="389"/>
        <end position="418"/>
    </location>
</feature>
<keyword evidence="3" id="KW-1185">Reference proteome</keyword>
<dbReference type="AlphaFoldDB" id="A0A6A5TB43"/>
<feature type="region of interest" description="Disordered" evidence="1">
    <location>
        <begin position="162"/>
        <end position="192"/>
    </location>
</feature>
<evidence type="ECO:0000256" key="1">
    <source>
        <dbReference type="SAM" id="MobiDB-lite"/>
    </source>
</evidence>
<evidence type="ECO:0000313" key="2">
    <source>
        <dbReference type="EMBL" id="KAF1949943.1"/>
    </source>
</evidence>
<reference evidence="2" key="1">
    <citation type="journal article" date="2020" name="Stud. Mycol.">
        <title>101 Dothideomycetes genomes: a test case for predicting lifestyles and emergence of pathogens.</title>
        <authorList>
            <person name="Haridas S."/>
            <person name="Albert R."/>
            <person name="Binder M."/>
            <person name="Bloem J."/>
            <person name="Labutti K."/>
            <person name="Salamov A."/>
            <person name="Andreopoulos B."/>
            <person name="Baker S."/>
            <person name="Barry K."/>
            <person name="Bills G."/>
            <person name="Bluhm B."/>
            <person name="Cannon C."/>
            <person name="Castanera R."/>
            <person name="Culley D."/>
            <person name="Daum C."/>
            <person name="Ezra D."/>
            <person name="Gonzalez J."/>
            <person name="Henrissat B."/>
            <person name="Kuo A."/>
            <person name="Liang C."/>
            <person name="Lipzen A."/>
            <person name="Lutzoni F."/>
            <person name="Magnuson J."/>
            <person name="Mondo S."/>
            <person name="Nolan M."/>
            <person name="Ohm R."/>
            <person name="Pangilinan J."/>
            <person name="Park H.-J."/>
            <person name="Ramirez L."/>
            <person name="Alfaro M."/>
            <person name="Sun H."/>
            <person name="Tritt A."/>
            <person name="Yoshinaga Y."/>
            <person name="Zwiers L.-H."/>
            <person name="Turgeon B."/>
            <person name="Goodwin S."/>
            <person name="Spatafora J."/>
            <person name="Crous P."/>
            <person name="Grigoriev I."/>
        </authorList>
    </citation>
    <scope>NUCLEOTIDE SEQUENCE</scope>
    <source>
        <strain evidence="2">CBS 675.92</strain>
    </source>
</reference>
<dbReference type="EMBL" id="ML977030">
    <property type="protein sequence ID" value="KAF1949943.1"/>
    <property type="molecule type" value="Genomic_DNA"/>
</dbReference>
<feature type="compositionally biased region" description="Polar residues" evidence="1">
    <location>
        <begin position="443"/>
        <end position="452"/>
    </location>
</feature>
<feature type="compositionally biased region" description="Basic and acidic residues" evidence="1">
    <location>
        <begin position="332"/>
        <end position="347"/>
    </location>
</feature>
<feature type="compositionally biased region" description="Basic residues" evidence="1">
    <location>
        <begin position="353"/>
        <end position="363"/>
    </location>
</feature>
<feature type="region of interest" description="Disordered" evidence="1">
    <location>
        <begin position="332"/>
        <end position="618"/>
    </location>
</feature>
<feature type="compositionally biased region" description="Low complexity" evidence="1">
    <location>
        <begin position="457"/>
        <end position="508"/>
    </location>
</feature>
<proteinExistence type="predicted"/>
<feature type="compositionally biased region" description="Basic and acidic residues" evidence="1">
    <location>
        <begin position="599"/>
        <end position="608"/>
    </location>
</feature>
<evidence type="ECO:0000313" key="3">
    <source>
        <dbReference type="Proteomes" id="UP000800035"/>
    </source>
</evidence>